<dbReference type="InterPro" id="IPR015422">
    <property type="entry name" value="PyrdxlP-dep_Trfase_small"/>
</dbReference>
<dbReference type="PANTHER" id="PTHR43525">
    <property type="entry name" value="PROTEIN MALY"/>
    <property type="match status" value="1"/>
</dbReference>
<organism evidence="7 8">
    <name type="scientific">Companilactobacillus huachuanensis</name>
    <dbReference type="NCBI Taxonomy" id="2559914"/>
    <lineage>
        <taxon>Bacteria</taxon>
        <taxon>Bacillati</taxon>
        <taxon>Bacillota</taxon>
        <taxon>Bacilli</taxon>
        <taxon>Lactobacillales</taxon>
        <taxon>Lactobacillaceae</taxon>
        <taxon>Companilactobacillus</taxon>
    </lineage>
</organism>
<keyword evidence="3" id="KW-0663">Pyridoxal phosphate</keyword>
<sequence length="392" mass="44397">MSTDFDSVVNRYGTYSTQWDYVKDRFGEANLLPFTISDMDFKAPQGVSDVLIEAAQRGIFGYTRWNNPEFKGAISNWYEKRYQTKVSTDWIVYSPSVIFSVAKLLEQFSDPGDKVVTLSPCYDAFINTVTANDRQLIQMNIDGVMDFSKLEQIFAIEHPKIFLLCNPHNPLGIAWTAEQIEQFVNLCNAYHVALISDEIHLDMVRKGVKMNSVANYFSQLTVQTAVLSSASKSFNIPALGCSYALIPDEKDRLDFLFALKQKNALSSVPYLGMLATIECYNNQELWLDDLRDYIDNNFIFMKNLLKSKLQLDYQIPDATYLGWIDITSLGVDMEDLQAELVKNEKVAIMDGRVYGNGGVNHLRMNLGAPRSKVEDGLNRLVEAVNNLKVGEN</sequence>
<keyword evidence="4 7" id="KW-0456">Lyase</keyword>
<protein>
    <recommendedName>
        <fullName evidence="2">cysteine-S-conjugate beta-lyase</fullName>
        <ecNumber evidence="2">4.4.1.13</ecNumber>
    </recommendedName>
</protein>
<dbReference type="EMBL" id="JBHSSF010000032">
    <property type="protein sequence ID" value="MFC6177447.1"/>
    <property type="molecule type" value="Genomic_DNA"/>
</dbReference>
<comment type="similarity">
    <text evidence="5">Belongs to the class-II pyridoxal-phosphate-dependent aminotransferase family. MalY/PatB cystathionine beta-lyase subfamily.</text>
</comment>
<evidence type="ECO:0000313" key="7">
    <source>
        <dbReference type="EMBL" id="MFC6177447.1"/>
    </source>
</evidence>
<dbReference type="EC" id="4.4.1.13" evidence="2"/>
<gene>
    <name evidence="7" type="ORF">ACFQAV_11395</name>
</gene>
<accession>A0ABW1RPI8</accession>
<proteinExistence type="inferred from homology"/>
<dbReference type="Gene3D" id="3.90.1150.10">
    <property type="entry name" value="Aspartate Aminotransferase, domain 1"/>
    <property type="match status" value="1"/>
</dbReference>
<evidence type="ECO:0000256" key="3">
    <source>
        <dbReference type="ARBA" id="ARBA00022898"/>
    </source>
</evidence>
<evidence type="ECO:0000313" key="8">
    <source>
        <dbReference type="Proteomes" id="UP001596288"/>
    </source>
</evidence>
<keyword evidence="8" id="KW-1185">Reference proteome</keyword>
<evidence type="ECO:0000256" key="2">
    <source>
        <dbReference type="ARBA" id="ARBA00012224"/>
    </source>
</evidence>
<comment type="cofactor">
    <cofactor evidence="1">
        <name>pyridoxal 5'-phosphate</name>
        <dbReference type="ChEBI" id="CHEBI:597326"/>
    </cofactor>
</comment>
<comment type="caution">
    <text evidence="7">The sequence shown here is derived from an EMBL/GenBank/DDBJ whole genome shotgun (WGS) entry which is preliminary data.</text>
</comment>
<dbReference type="InterPro" id="IPR051798">
    <property type="entry name" value="Class-II_PLP-Dep_Aminotrans"/>
</dbReference>
<dbReference type="Pfam" id="PF00155">
    <property type="entry name" value="Aminotran_1_2"/>
    <property type="match status" value="1"/>
</dbReference>
<dbReference type="Gene3D" id="3.40.640.10">
    <property type="entry name" value="Type I PLP-dependent aspartate aminotransferase-like (Major domain)"/>
    <property type="match status" value="1"/>
</dbReference>
<dbReference type="InterPro" id="IPR004839">
    <property type="entry name" value="Aminotransferase_I/II_large"/>
</dbReference>
<reference evidence="8" key="1">
    <citation type="journal article" date="2019" name="Int. J. Syst. Evol. Microbiol.">
        <title>The Global Catalogue of Microorganisms (GCM) 10K type strain sequencing project: providing services to taxonomists for standard genome sequencing and annotation.</title>
        <authorList>
            <consortium name="The Broad Institute Genomics Platform"/>
            <consortium name="The Broad Institute Genome Sequencing Center for Infectious Disease"/>
            <person name="Wu L."/>
            <person name="Ma J."/>
        </authorList>
    </citation>
    <scope>NUCLEOTIDE SEQUENCE [LARGE SCALE GENOMIC DNA]</scope>
    <source>
        <strain evidence="8">CCM 8927</strain>
    </source>
</reference>
<dbReference type="Proteomes" id="UP001596288">
    <property type="component" value="Unassembled WGS sequence"/>
</dbReference>
<evidence type="ECO:0000259" key="6">
    <source>
        <dbReference type="Pfam" id="PF00155"/>
    </source>
</evidence>
<feature type="domain" description="Aminotransferase class I/classII large" evidence="6">
    <location>
        <begin position="31"/>
        <end position="380"/>
    </location>
</feature>
<dbReference type="InterPro" id="IPR015421">
    <property type="entry name" value="PyrdxlP-dep_Trfase_major"/>
</dbReference>
<evidence type="ECO:0000256" key="4">
    <source>
        <dbReference type="ARBA" id="ARBA00023239"/>
    </source>
</evidence>
<dbReference type="RefSeq" id="WP_137612487.1">
    <property type="nucleotide sequence ID" value="NZ_BJDF01000032.1"/>
</dbReference>
<dbReference type="GO" id="GO:0047804">
    <property type="term" value="F:cysteine-S-conjugate beta-lyase activity"/>
    <property type="evidence" value="ECO:0007669"/>
    <property type="project" value="UniProtKB-EC"/>
</dbReference>
<dbReference type="CDD" id="cd00609">
    <property type="entry name" value="AAT_like"/>
    <property type="match status" value="1"/>
</dbReference>
<evidence type="ECO:0000256" key="5">
    <source>
        <dbReference type="ARBA" id="ARBA00037974"/>
    </source>
</evidence>
<evidence type="ECO:0000256" key="1">
    <source>
        <dbReference type="ARBA" id="ARBA00001933"/>
    </source>
</evidence>
<dbReference type="InterPro" id="IPR015424">
    <property type="entry name" value="PyrdxlP-dep_Trfase"/>
</dbReference>
<name>A0ABW1RPI8_9LACO</name>
<dbReference type="PANTHER" id="PTHR43525:SF1">
    <property type="entry name" value="PROTEIN MALY"/>
    <property type="match status" value="1"/>
</dbReference>
<dbReference type="SUPFAM" id="SSF53383">
    <property type="entry name" value="PLP-dependent transferases"/>
    <property type="match status" value="1"/>
</dbReference>